<keyword evidence="3" id="KW-0507">mRNA processing</keyword>
<dbReference type="EMBL" id="KV454002">
    <property type="protein sequence ID" value="ODQ47048.1"/>
    <property type="molecule type" value="Genomic_DNA"/>
</dbReference>
<dbReference type="GO" id="GO:0140727">
    <property type="term" value="P:siRNA-mediated pericentric heterochromatin formation"/>
    <property type="evidence" value="ECO:0007669"/>
    <property type="project" value="EnsemblFungi"/>
</dbReference>
<keyword evidence="6" id="KW-0508">mRNA splicing</keyword>
<dbReference type="AlphaFoldDB" id="A0A1E3NN27"/>
<gene>
    <name evidence="10" type="ORF">PICMEDRAFT_32732</name>
</gene>
<sequence>MTSKESEKTQLVGAYSVPKDIVDGITEEAESAAEYEIGAGRIKNGNSSSNNTAKRRKKRKFELIQEKMARTDNSKTPESDVVHHKREMERRRKREIEADSAADENGNKTPPRTERRGRKRRLESEENGKVADEKEKDKKQLKHVSRETITKGPSCPVVMGIPLTTQNLDKLLPSGFSVVPFPADYKPLNNLPPDFSRFESFAAPHNALLATVSKEVVGRENLDRKQIYEIPDLKDLQYFSELDMKVFHKLIAAKNSKQGSLSNHEQLELRCMKLILKIKNCSSASRKSALRNLTDNAKLFGPDIIFSIILPLMSDPALDEQGRHLLVKVIGRVLFKLEDSIKPYAEKILIVIMPLLTDENKIARLEGRDVISKLSKAVGLLTMITILRPDLDNSDEYARALVSRAFAVVANSLGISALIPFLRAVCRSKKSWLIRHTGTKIIQQIAIMIGSGILPYLNQLIQCLSKNLDDEMLNVRTITAATVSSLAEASAPYGYESFEVMIEPLWRGLKNHRGKALAQFIKGLGNLIPLMGEENANFYSYELLKIVRRESTTSDDEMKRAVLITIEKICALKTIDNELILKSNISESFFKNFWSRRVALDKKITDLCINACYALSLKIGTLEVILAVLPSLKDESEPFRKMSLEASEKVLTSLGCFDLDDKTVNRLLDGLLYCFQHQHLENKQTNSIILNGFGNILNNLGIRVKPHIMSIVSAILYRLKNKDAEVREQAADLISKIVDVLKVCEEEDLLIRLCTILYESLGEVYPNVLGSILCALRSVILAIKSVDSLNPSISQILSTLTPILRNRHEKVQEMAIPLIGDIADRAKDYISHREWMRISFELLEMLKAYRKSIRKSANKTFGLIAKAIGPADVLVTLLNNFRVQERQLRVCTAVAIGIVAEVCLPFSVLPALMNEYRYPDKNVQNGVLKAIGFMFEYIGELGSDYIYATTPLLLDALTDRDLVHRQIASNVVKHMALGSFGQGYEDAFVNFLDLIWPNVFETSPHVISQVFESIESLNIVLGCGILLDYIWTGLFHPARKVRESYWKIYNNVYLSHVHAMVPYFPRFEEIGDEPGASKQEAALLTGDLGVQELDLWV</sequence>
<feature type="compositionally biased region" description="Basic and acidic residues" evidence="8">
    <location>
        <begin position="122"/>
        <end position="144"/>
    </location>
</feature>
<dbReference type="Proteomes" id="UP000094455">
    <property type="component" value="Unassembled WGS sequence"/>
</dbReference>
<dbReference type="RefSeq" id="XP_019018161.1">
    <property type="nucleotide sequence ID" value="XM_019162785.1"/>
</dbReference>
<feature type="domain" description="Phosphatase PP2A regulatory subunit A/Splicing factor 3B subunit 1-like HEAT repeat" evidence="9">
    <location>
        <begin position="866"/>
        <end position="938"/>
    </location>
</feature>
<dbReference type="SUPFAM" id="SSF48371">
    <property type="entry name" value="ARM repeat"/>
    <property type="match status" value="2"/>
</dbReference>
<evidence type="ECO:0000256" key="7">
    <source>
        <dbReference type="ARBA" id="ARBA00023242"/>
    </source>
</evidence>
<keyword evidence="4" id="KW-0747">Spliceosome</keyword>
<feature type="region of interest" description="Disordered" evidence="8">
    <location>
        <begin position="36"/>
        <end position="144"/>
    </location>
</feature>
<dbReference type="GO" id="GO:0071014">
    <property type="term" value="C:post-mRNA release spliceosomal complex"/>
    <property type="evidence" value="ECO:0007669"/>
    <property type="project" value="EnsemblFungi"/>
</dbReference>
<dbReference type="GO" id="GO:0000245">
    <property type="term" value="P:spliceosomal complex assembly"/>
    <property type="evidence" value="ECO:0007669"/>
    <property type="project" value="EnsemblFungi"/>
</dbReference>
<evidence type="ECO:0000259" key="9">
    <source>
        <dbReference type="Pfam" id="PF22646"/>
    </source>
</evidence>
<keyword evidence="7" id="KW-0539">Nucleus</keyword>
<evidence type="ECO:0000256" key="8">
    <source>
        <dbReference type="SAM" id="MobiDB-lite"/>
    </source>
</evidence>
<keyword evidence="5" id="KW-0677">Repeat</keyword>
<dbReference type="GO" id="GO:0071004">
    <property type="term" value="C:U2-type prespliceosome"/>
    <property type="evidence" value="ECO:0007669"/>
    <property type="project" value="EnsemblFungi"/>
</dbReference>
<reference evidence="10 11" key="1">
    <citation type="journal article" date="2016" name="Proc. Natl. Acad. Sci. U.S.A.">
        <title>Comparative genomics of biotechnologically important yeasts.</title>
        <authorList>
            <person name="Riley R."/>
            <person name="Haridas S."/>
            <person name="Wolfe K.H."/>
            <person name="Lopes M.R."/>
            <person name="Hittinger C.T."/>
            <person name="Goeker M."/>
            <person name="Salamov A.A."/>
            <person name="Wisecaver J.H."/>
            <person name="Long T.M."/>
            <person name="Calvey C.H."/>
            <person name="Aerts A.L."/>
            <person name="Barry K.W."/>
            <person name="Choi C."/>
            <person name="Clum A."/>
            <person name="Coughlan A.Y."/>
            <person name="Deshpande S."/>
            <person name="Douglass A.P."/>
            <person name="Hanson S.J."/>
            <person name="Klenk H.-P."/>
            <person name="LaButti K.M."/>
            <person name="Lapidus A."/>
            <person name="Lindquist E.A."/>
            <person name="Lipzen A.M."/>
            <person name="Meier-Kolthoff J.P."/>
            <person name="Ohm R.A."/>
            <person name="Otillar R.P."/>
            <person name="Pangilinan J.L."/>
            <person name="Peng Y."/>
            <person name="Rokas A."/>
            <person name="Rosa C.A."/>
            <person name="Scheuner C."/>
            <person name="Sibirny A.A."/>
            <person name="Slot J.C."/>
            <person name="Stielow J.B."/>
            <person name="Sun H."/>
            <person name="Kurtzman C.P."/>
            <person name="Blackwell M."/>
            <person name="Grigoriev I.V."/>
            <person name="Jeffries T.W."/>
        </authorList>
    </citation>
    <scope>NUCLEOTIDE SEQUENCE [LARGE SCALE GENOMIC DNA]</scope>
    <source>
        <strain evidence="10 11">NRRL Y-2026</strain>
    </source>
</reference>
<dbReference type="GeneID" id="30179472"/>
<dbReference type="GO" id="GO:0005686">
    <property type="term" value="C:U2 snRNP"/>
    <property type="evidence" value="ECO:0007669"/>
    <property type="project" value="EnsemblFungi"/>
</dbReference>
<proteinExistence type="inferred from homology"/>
<name>A0A1E3NN27_9ASCO</name>
<evidence type="ECO:0000256" key="6">
    <source>
        <dbReference type="ARBA" id="ARBA00023187"/>
    </source>
</evidence>
<dbReference type="GO" id="GO:0045292">
    <property type="term" value="P:mRNA cis splicing, via spliceosome"/>
    <property type="evidence" value="ECO:0007669"/>
    <property type="project" value="EnsemblFungi"/>
</dbReference>
<protein>
    <recommendedName>
        <fullName evidence="9">Phosphatase PP2A regulatory subunit A/Splicing factor 3B subunit 1-like HEAT repeat domain-containing protein</fullName>
    </recommendedName>
</protein>
<dbReference type="GO" id="GO:0003729">
    <property type="term" value="F:mRNA binding"/>
    <property type="evidence" value="ECO:0007669"/>
    <property type="project" value="EnsemblFungi"/>
</dbReference>
<evidence type="ECO:0000256" key="3">
    <source>
        <dbReference type="ARBA" id="ARBA00022664"/>
    </source>
</evidence>
<dbReference type="InterPro" id="IPR054573">
    <property type="entry name" value="PP2A/SF3B1-like_HEAT"/>
</dbReference>
<evidence type="ECO:0000256" key="1">
    <source>
        <dbReference type="ARBA" id="ARBA00004123"/>
    </source>
</evidence>
<evidence type="ECO:0000256" key="5">
    <source>
        <dbReference type="ARBA" id="ARBA00022737"/>
    </source>
</evidence>
<keyword evidence="11" id="KW-1185">Reference proteome</keyword>
<dbReference type="Gene3D" id="1.25.10.10">
    <property type="entry name" value="Leucine-rich Repeat Variant"/>
    <property type="match status" value="3"/>
</dbReference>
<dbReference type="InterPro" id="IPR011989">
    <property type="entry name" value="ARM-like"/>
</dbReference>
<feature type="compositionally biased region" description="Basic and acidic residues" evidence="8">
    <location>
        <begin position="61"/>
        <end position="97"/>
    </location>
</feature>
<accession>A0A1E3NN27</accession>
<evidence type="ECO:0000256" key="4">
    <source>
        <dbReference type="ARBA" id="ARBA00022728"/>
    </source>
</evidence>
<comment type="subcellular location">
    <subcellularLocation>
        <location evidence="1">Nucleus</location>
    </subcellularLocation>
</comment>
<evidence type="ECO:0000313" key="11">
    <source>
        <dbReference type="Proteomes" id="UP000094455"/>
    </source>
</evidence>
<dbReference type="GO" id="GO:0000974">
    <property type="term" value="C:Prp19 complex"/>
    <property type="evidence" value="ECO:0007669"/>
    <property type="project" value="EnsemblFungi"/>
</dbReference>
<dbReference type="OrthoDB" id="438939at2759"/>
<evidence type="ECO:0000256" key="2">
    <source>
        <dbReference type="ARBA" id="ARBA00005754"/>
    </source>
</evidence>
<dbReference type="InterPro" id="IPR016024">
    <property type="entry name" value="ARM-type_fold"/>
</dbReference>
<dbReference type="PANTHER" id="PTHR12097">
    <property type="entry name" value="SPLICING FACTOR 3B, SUBUNIT 1-RELATED"/>
    <property type="match status" value="1"/>
</dbReference>
<organism evidence="10 11">
    <name type="scientific">Pichia membranifaciens NRRL Y-2026</name>
    <dbReference type="NCBI Taxonomy" id="763406"/>
    <lineage>
        <taxon>Eukaryota</taxon>
        <taxon>Fungi</taxon>
        <taxon>Dikarya</taxon>
        <taxon>Ascomycota</taxon>
        <taxon>Saccharomycotina</taxon>
        <taxon>Pichiomycetes</taxon>
        <taxon>Pichiales</taxon>
        <taxon>Pichiaceae</taxon>
        <taxon>Pichia</taxon>
    </lineage>
</organism>
<evidence type="ECO:0000313" key="10">
    <source>
        <dbReference type="EMBL" id="ODQ47048.1"/>
    </source>
</evidence>
<dbReference type="Pfam" id="PF22646">
    <property type="entry name" value="PPP2R1A-like_HEAT"/>
    <property type="match status" value="1"/>
</dbReference>
<dbReference type="STRING" id="763406.A0A1E3NN27"/>
<comment type="similarity">
    <text evidence="2">Belongs to the SF3B1 family.</text>
</comment>
<dbReference type="InterPro" id="IPR038737">
    <property type="entry name" value="SF3b_su1-like"/>
</dbReference>